<dbReference type="InterPro" id="IPR036770">
    <property type="entry name" value="Ankyrin_rpt-contain_sf"/>
</dbReference>
<feature type="transmembrane region" description="Helical" evidence="1">
    <location>
        <begin position="398"/>
        <end position="419"/>
    </location>
</feature>
<evidence type="ECO:0000313" key="2">
    <source>
        <dbReference type="Proteomes" id="UP000504603"/>
    </source>
</evidence>
<feature type="transmembrane region" description="Helical" evidence="1">
    <location>
        <begin position="364"/>
        <end position="391"/>
    </location>
</feature>
<reference evidence="3" key="1">
    <citation type="submission" date="2025-08" db="UniProtKB">
        <authorList>
            <consortium name="RefSeq"/>
        </authorList>
    </citation>
    <scope>IDENTIFICATION</scope>
    <source>
        <strain evidence="3">OHB3-1</strain>
    </source>
</reference>
<keyword evidence="1" id="KW-0472">Membrane</keyword>
<protein>
    <submittedName>
        <fullName evidence="3">Uncharacterized protein LOC111008833</fullName>
    </submittedName>
</protein>
<gene>
    <name evidence="3" type="primary">LOC111008833</name>
</gene>
<name>A0A6J1C6F2_MOMCH</name>
<dbReference type="PANTHER" id="PTHR24177">
    <property type="entry name" value="CASKIN"/>
    <property type="match status" value="1"/>
</dbReference>
<proteinExistence type="predicted"/>
<keyword evidence="1" id="KW-1133">Transmembrane helix</keyword>
<evidence type="ECO:0000313" key="3">
    <source>
        <dbReference type="RefSeq" id="XP_022137360.1"/>
    </source>
</evidence>
<keyword evidence="1" id="KW-0812">Transmembrane</keyword>
<dbReference type="SUPFAM" id="SSF48403">
    <property type="entry name" value="Ankyrin repeat"/>
    <property type="match status" value="1"/>
</dbReference>
<accession>A0A6J1C6F2</accession>
<evidence type="ECO:0000256" key="1">
    <source>
        <dbReference type="SAM" id="Phobius"/>
    </source>
</evidence>
<dbReference type="GO" id="GO:0016020">
    <property type="term" value="C:membrane"/>
    <property type="evidence" value="ECO:0007669"/>
    <property type="project" value="TreeGrafter"/>
</dbReference>
<dbReference type="InterPro" id="IPR002110">
    <property type="entry name" value="Ankyrin_rpt"/>
</dbReference>
<dbReference type="Proteomes" id="UP000504603">
    <property type="component" value="Unplaced"/>
</dbReference>
<organism evidence="2 3">
    <name type="scientific">Momordica charantia</name>
    <name type="common">Bitter gourd</name>
    <name type="synonym">Balsam pear</name>
    <dbReference type="NCBI Taxonomy" id="3673"/>
    <lineage>
        <taxon>Eukaryota</taxon>
        <taxon>Viridiplantae</taxon>
        <taxon>Streptophyta</taxon>
        <taxon>Embryophyta</taxon>
        <taxon>Tracheophyta</taxon>
        <taxon>Spermatophyta</taxon>
        <taxon>Magnoliopsida</taxon>
        <taxon>eudicotyledons</taxon>
        <taxon>Gunneridae</taxon>
        <taxon>Pentapetalae</taxon>
        <taxon>rosids</taxon>
        <taxon>fabids</taxon>
        <taxon>Cucurbitales</taxon>
        <taxon>Cucurbitaceae</taxon>
        <taxon>Momordiceae</taxon>
        <taxon>Momordica</taxon>
    </lineage>
</organism>
<dbReference type="AlphaFoldDB" id="A0A6J1C6F2"/>
<dbReference type="KEGG" id="mcha:111008833"/>
<dbReference type="Gene3D" id="1.25.40.20">
    <property type="entry name" value="Ankyrin repeat-containing domain"/>
    <property type="match status" value="2"/>
</dbReference>
<dbReference type="OrthoDB" id="1925304at2759"/>
<sequence length="448" mass="50683">MSPPHFGVKNKFGDTGFIIVVRYGLVEIAEIILQIDITFLMTRDSEDQIPLVIAMNQNNREMVSLLHSKIKIEELDACTQMDIFIGSIASDFYDIASEHFKFKPSLAWTRSKNGDTAVHVLARKSPATISSKRKLNSFKSIMHTGFKKFYRKDTMSTVAHQLVVGIAEALRNFTTNEFLELINIPTRILHDAARAGNINFIIIFLNEFPTLLSELDDRGNSIFHVAVKNRQEETFSYLFEWGGSKDILVKLYNKDNDSLLHLAAKLPAPQHLNRVSGAVLQMQRELIWFKAVEKAMVASPYEARHSTLSLSRIKVEEPPSHSGNGQPPPPKCLTPRELFSKEHGEVLKNAKERMKSMAQTCMPAALLVAAGVFAAIFMLPGAFCATVILVYHKEKTHLLLIFLGVLTIPIVSVFCFIWKDVAGILHNLWWDRSFLMPCRKRMCRSYTC</sequence>
<keyword evidence="2" id="KW-1185">Reference proteome</keyword>
<dbReference type="GeneID" id="111008833"/>
<dbReference type="RefSeq" id="XP_022137360.1">
    <property type="nucleotide sequence ID" value="XM_022281668.1"/>
</dbReference>
<dbReference type="PANTHER" id="PTHR24177:SF292">
    <property type="entry name" value="ANKYRIN REPEAT FAMILY PROTEIN-RELATED"/>
    <property type="match status" value="1"/>
</dbReference>
<dbReference type="SMART" id="SM00248">
    <property type="entry name" value="ANK"/>
    <property type="match status" value="4"/>
</dbReference>